<organism evidence="2 3">
    <name type="scientific">Rhodovulum euryhalinum</name>
    <dbReference type="NCBI Taxonomy" id="35805"/>
    <lineage>
        <taxon>Bacteria</taxon>
        <taxon>Pseudomonadati</taxon>
        <taxon>Pseudomonadota</taxon>
        <taxon>Alphaproteobacteria</taxon>
        <taxon>Rhodobacterales</taxon>
        <taxon>Paracoccaceae</taxon>
        <taxon>Rhodovulum</taxon>
    </lineage>
</organism>
<dbReference type="Gene3D" id="3.40.50.620">
    <property type="entry name" value="HUPs"/>
    <property type="match status" value="1"/>
</dbReference>
<accession>A0A4R2KU66</accession>
<sequence>MSVDRKSALLNARLASHRRKVEKAEAVVKEAISIGKNPYVAFSCGKDSAAMLHLVLKHAPDTVARIILWDESKFIGDFDEVIDAWRARGARIEVLRLSRTSLLDKVSDRWEQLQSQDNHDMFFVGLRASESMARKNTLRRHGQLYLAASGLWRVCPLAWMTDMDIASIVETNDLPVLRVYKDHGYSERTATRVPREQVRGEFLSAIQERDPVRYLAFKRAFPELEGM</sequence>
<keyword evidence="2" id="KW-0808">Transferase</keyword>
<dbReference type="Pfam" id="PF01507">
    <property type="entry name" value="PAPS_reduct"/>
    <property type="match status" value="1"/>
</dbReference>
<dbReference type="InterPro" id="IPR002500">
    <property type="entry name" value="PAPS_reduct_dom"/>
</dbReference>
<dbReference type="Proteomes" id="UP000295142">
    <property type="component" value="Unassembled WGS sequence"/>
</dbReference>
<keyword evidence="2" id="KW-0548">Nucleotidyltransferase</keyword>
<dbReference type="AlphaFoldDB" id="A0A4R2KU66"/>
<protein>
    <submittedName>
        <fullName evidence="2">Sulfate adenylyltransferase subunit 2</fullName>
    </submittedName>
</protein>
<dbReference type="GO" id="GO:0016779">
    <property type="term" value="F:nucleotidyltransferase activity"/>
    <property type="evidence" value="ECO:0007669"/>
    <property type="project" value="UniProtKB-KW"/>
</dbReference>
<evidence type="ECO:0000313" key="2">
    <source>
        <dbReference type="EMBL" id="TCO70255.1"/>
    </source>
</evidence>
<reference evidence="2 3" key="1">
    <citation type="submission" date="2019-03" db="EMBL/GenBank/DDBJ databases">
        <title>Genomic Encyclopedia of Type Strains, Phase IV (KMG-IV): sequencing the most valuable type-strain genomes for metagenomic binning, comparative biology and taxonomic classification.</title>
        <authorList>
            <person name="Goeker M."/>
        </authorList>
    </citation>
    <scope>NUCLEOTIDE SEQUENCE [LARGE SCALE GENOMIC DNA]</scope>
    <source>
        <strain evidence="2 3">DSM 4868</strain>
    </source>
</reference>
<dbReference type="OrthoDB" id="8480533at2"/>
<dbReference type="EMBL" id="SLWW01000010">
    <property type="protein sequence ID" value="TCO70255.1"/>
    <property type="molecule type" value="Genomic_DNA"/>
</dbReference>
<name>A0A4R2KU66_9RHOB</name>
<gene>
    <name evidence="2" type="ORF">EV655_11019</name>
</gene>
<comment type="caution">
    <text evidence="2">The sequence shown here is derived from an EMBL/GenBank/DDBJ whole genome shotgun (WGS) entry which is preliminary data.</text>
</comment>
<dbReference type="RefSeq" id="WP_132545439.1">
    <property type="nucleotide sequence ID" value="NZ_SLWW01000010.1"/>
</dbReference>
<keyword evidence="3" id="KW-1185">Reference proteome</keyword>
<evidence type="ECO:0000313" key="3">
    <source>
        <dbReference type="Proteomes" id="UP000295142"/>
    </source>
</evidence>
<dbReference type="SUPFAM" id="SSF52402">
    <property type="entry name" value="Adenine nucleotide alpha hydrolases-like"/>
    <property type="match status" value="1"/>
</dbReference>
<feature type="domain" description="Phosphoadenosine phosphosulphate reductase" evidence="1">
    <location>
        <begin position="38"/>
        <end position="182"/>
    </location>
</feature>
<evidence type="ECO:0000259" key="1">
    <source>
        <dbReference type="Pfam" id="PF01507"/>
    </source>
</evidence>
<proteinExistence type="predicted"/>
<dbReference type="InterPro" id="IPR014729">
    <property type="entry name" value="Rossmann-like_a/b/a_fold"/>
</dbReference>